<dbReference type="Proteomes" id="UP001596137">
    <property type="component" value="Unassembled WGS sequence"/>
</dbReference>
<name>A0ABW1NC88_9ACTN</name>
<accession>A0ABW1NC88</accession>
<gene>
    <name evidence="1" type="ORF">ACFP1K_07365</name>
</gene>
<comment type="caution">
    <text evidence="1">The sequence shown here is derived from an EMBL/GenBank/DDBJ whole genome shotgun (WGS) entry which is preliminary data.</text>
</comment>
<keyword evidence="2" id="KW-1185">Reference proteome</keyword>
<sequence>MTGTETPDVQANILHLWRKLEASKRTIACSPAYATRVRAAVEAAGAGHTIQVIASRIVPDGQAYVFAGQTIEPGPLPAAHRPERGPSKDLPEWLGDSLAGWWIDEVFGDPRGASATPPADPSTPNVRHLLAPAAGILTELHRQRARPATPRCYTCHPIPDALPARPR</sequence>
<evidence type="ECO:0000313" key="2">
    <source>
        <dbReference type="Proteomes" id="UP001596137"/>
    </source>
</evidence>
<organism evidence="1 2">
    <name type="scientific">Sphaerisporangium aureirubrum</name>
    <dbReference type="NCBI Taxonomy" id="1544736"/>
    <lineage>
        <taxon>Bacteria</taxon>
        <taxon>Bacillati</taxon>
        <taxon>Actinomycetota</taxon>
        <taxon>Actinomycetes</taxon>
        <taxon>Streptosporangiales</taxon>
        <taxon>Streptosporangiaceae</taxon>
        <taxon>Sphaerisporangium</taxon>
    </lineage>
</organism>
<dbReference type="RefSeq" id="WP_380748325.1">
    <property type="nucleotide sequence ID" value="NZ_JBHSRF010000007.1"/>
</dbReference>
<dbReference type="EMBL" id="JBHSRF010000007">
    <property type="protein sequence ID" value="MFC6080974.1"/>
    <property type="molecule type" value="Genomic_DNA"/>
</dbReference>
<reference evidence="2" key="1">
    <citation type="journal article" date="2019" name="Int. J. Syst. Evol. Microbiol.">
        <title>The Global Catalogue of Microorganisms (GCM) 10K type strain sequencing project: providing services to taxonomists for standard genome sequencing and annotation.</title>
        <authorList>
            <consortium name="The Broad Institute Genomics Platform"/>
            <consortium name="The Broad Institute Genome Sequencing Center for Infectious Disease"/>
            <person name="Wu L."/>
            <person name="Ma J."/>
        </authorList>
    </citation>
    <scope>NUCLEOTIDE SEQUENCE [LARGE SCALE GENOMIC DNA]</scope>
    <source>
        <strain evidence="2">JCM 30346</strain>
    </source>
</reference>
<proteinExistence type="predicted"/>
<protein>
    <submittedName>
        <fullName evidence="1">Uncharacterized protein</fullName>
    </submittedName>
</protein>
<evidence type="ECO:0000313" key="1">
    <source>
        <dbReference type="EMBL" id="MFC6080974.1"/>
    </source>
</evidence>